<evidence type="ECO:0000313" key="3">
    <source>
        <dbReference type="Proteomes" id="UP000624041"/>
    </source>
</evidence>
<feature type="transmembrane region" description="Helical" evidence="1">
    <location>
        <begin position="126"/>
        <end position="145"/>
    </location>
</feature>
<comment type="caution">
    <text evidence="2">The sequence shown here is derived from an EMBL/GenBank/DDBJ whole genome shotgun (WGS) entry which is preliminary data.</text>
</comment>
<evidence type="ECO:0000313" key="2">
    <source>
        <dbReference type="EMBL" id="GGN65247.1"/>
    </source>
</evidence>
<feature type="transmembrane region" description="Helical" evidence="1">
    <location>
        <begin position="55"/>
        <end position="76"/>
    </location>
</feature>
<dbReference type="RefSeq" id="WP_188859098.1">
    <property type="nucleotide sequence ID" value="NZ_BMOS01000035.1"/>
</dbReference>
<reference evidence="2" key="1">
    <citation type="journal article" date="2014" name="Int. J. Syst. Evol. Microbiol.">
        <title>Complete genome sequence of Corynebacterium casei LMG S-19264T (=DSM 44701T), isolated from a smear-ripened cheese.</title>
        <authorList>
            <consortium name="US DOE Joint Genome Institute (JGI-PGF)"/>
            <person name="Walter F."/>
            <person name="Albersmeier A."/>
            <person name="Kalinowski J."/>
            <person name="Ruckert C."/>
        </authorList>
    </citation>
    <scope>NUCLEOTIDE SEQUENCE</scope>
    <source>
        <strain evidence="2">JCM 17251</strain>
    </source>
</reference>
<dbReference type="AlphaFoldDB" id="A0A917Y4F5"/>
<evidence type="ECO:0008006" key="4">
    <source>
        <dbReference type="Google" id="ProtNLM"/>
    </source>
</evidence>
<dbReference type="EMBL" id="BMOS01000035">
    <property type="protein sequence ID" value="GGN65247.1"/>
    <property type="molecule type" value="Genomic_DNA"/>
</dbReference>
<evidence type="ECO:0000256" key="1">
    <source>
        <dbReference type="SAM" id="Phobius"/>
    </source>
</evidence>
<accession>A0A917Y4F5</accession>
<keyword evidence="1" id="KW-0472">Membrane</keyword>
<sequence length="167" mass="19618">MKKDEMAQIVQNRKKLSVKSMYFNRYLLVRYVSALFFFTNFYWLISLLMSDSSLFFIPLVLIIVFVVSAAEQVKIFSSHTNNATHTKFYFKIQLVINIILLLPTYFSSSFTQLYPFLIEKGSSKLFILAILMLGIILSAITLKRLHSIKHNEDKHFERIKEYEQAIN</sequence>
<keyword evidence="3" id="KW-1185">Reference proteome</keyword>
<name>A0A917Y4F5_9BACI</name>
<proteinExistence type="predicted"/>
<gene>
    <name evidence="2" type="ORF">GCM10007971_33900</name>
</gene>
<keyword evidence="1" id="KW-0812">Transmembrane</keyword>
<organism evidence="2 3">
    <name type="scientific">Oceanobacillus indicireducens</name>
    <dbReference type="NCBI Taxonomy" id="1004261"/>
    <lineage>
        <taxon>Bacteria</taxon>
        <taxon>Bacillati</taxon>
        <taxon>Bacillota</taxon>
        <taxon>Bacilli</taxon>
        <taxon>Bacillales</taxon>
        <taxon>Bacillaceae</taxon>
        <taxon>Oceanobacillus</taxon>
    </lineage>
</organism>
<keyword evidence="1" id="KW-1133">Transmembrane helix</keyword>
<feature type="transmembrane region" description="Helical" evidence="1">
    <location>
        <begin position="21"/>
        <end position="43"/>
    </location>
</feature>
<feature type="transmembrane region" description="Helical" evidence="1">
    <location>
        <begin position="88"/>
        <end position="106"/>
    </location>
</feature>
<dbReference type="Proteomes" id="UP000624041">
    <property type="component" value="Unassembled WGS sequence"/>
</dbReference>
<protein>
    <recommendedName>
        <fullName evidence="4">PTS cellobiose transporter subunit IIA</fullName>
    </recommendedName>
</protein>
<reference evidence="2" key="2">
    <citation type="submission" date="2020-09" db="EMBL/GenBank/DDBJ databases">
        <authorList>
            <person name="Sun Q."/>
            <person name="Ohkuma M."/>
        </authorList>
    </citation>
    <scope>NUCLEOTIDE SEQUENCE</scope>
    <source>
        <strain evidence="2">JCM 17251</strain>
    </source>
</reference>